<dbReference type="EMBL" id="JAXOVC010000001">
    <property type="protein sequence ID" value="KAK4507289.1"/>
    <property type="molecule type" value="Genomic_DNA"/>
</dbReference>
<comment type="caution">
    <text evidence="4">The sequence shown here is derived from an EMBL/GenBank/DDBJ whole genome shotgun (WGS) entry which is preliminary data.</text>
</comment>
<evidence type="ECO:0000256" key="1">
    <source>
        <dbReference type="ARBA" id="ARBA00022714"/>
    </source>
</evidence>
<dbReference type="Pfam" id="PF00111">
    <property type="entry name" value="Fer2"/>
    <property type="match status" value="1"/>
</dbReference>
<dbReference type="SUPFAM" id="SSF54292">
    <property type="entry name" value="2Fe-2S ferredoxin-like"/>
    <property type="match status" value="1"/>
</dbReference>
<reference evidence="4 5" key="1">
    <citation type="journal article" date="2023" name="G3 (Bethesda)">
        <title>A chromosome-level genome assembly of Zasmidium syzygii isolated from banana leaves.</title>
        <authorList>
            <person name="van Westerhoven A.C."/>
            <person name="Mehrabi R."/>
            <person name="Talebi R."/>
            <person name="Steentjes M.B.F."/>
            <person name="Corcolon B."/>
            <person name="Chong P.A."/>
            <person name="Kema G.H.J."/>
            <person name="Seidl M.F."/>
        </authorList>
    </citation>
    <scope>NUCLEOTIDE SEQUENCE [LARGE SCALE GENOMIC DNA]</scope>
    <source>
        <strain evidence="4 5">P124</strain>
    </source>
</reference>
<accession>A0ABR0F049</accession>
<feature type="domain" description="2Fe-2S ferredoxin-type" evidence="3">
    <location>
        <begin position="13"/>
        <end position="93"/>
    </location>
</feature>
<dbReference type="PROSITE" id="PS00197">
    <property type="entry name" value="2FE2S_FER_1"/>
    <property type="match status" value="1"/>
</dbReference>
<organism evidence="4 5">
    <name type="scientific">Zasmidium cellare</name>
    <name type="common">Wine cellar mold</name>
    <name type="synonym">Racodium cellare</name>
    <dbReference type="NCBI Taxonomy" id="395010"/>
    <lineage>
        <taxon>Eukaryota</taxon>
        <taxon>Fungi</taxon>
        <taxon>Dikarya</taxon>
        <taxon>Ascomycota</taxon>
        <taxon>Pezizomycotina</taxon>
        <taxon>Dothideomycetes</taxon>
        <taxon>Dothideomycetidae</taxon>
        <taxon>Mycosphaerellales</taxon>
        <taxon>Mycosphaerellaceae</taxon>
        <taxon>Zasmidium</taxon>
    </lineage>
</organism>
<evidence type="ECO:0000256" key="2">
    <source>
        <dbReference type="ARBA" id="ARBA00023014"/>
    </source>
</evidence>
<protein>
    <recommendedName>
        <fullName evidence="3">2Fe-2S ferredoxin-type domain-containing protein</fullName>
    </recommendedName>
</protein>
<dbReference type="Gene3D" id="3.10.20.30">
    <property type="match status" value="1"/>
</dbReference>
<dbReference type="InterPro" id="IPR001041">
    <property type="entry name" value="2Fe-2S_ferredoxin-type"/>
</dbReference>
<keyword evidence="1" id="KW-0408">Iron</keyword>
<dbReference type="PROSITE" id="PS51085">
    <property type="entry name" value="2FE2S_FER_2"/>
    <property type="match status" value="1"/>
</dbReference>
<dbReference type="CDD" id="cd00207">
    <property type="entry name" value="fer2"/>
    <property type="match status" value="1"/>
</dbReference>
<keyword evidence="5" id="KW-1185">Reference proteome</keyword>
<dbReference type="InterPro" id="IPR036010">
    <property type="entry name" value="2Fe-2S_ferredoxin-like_sf"/>
</dbReference>
<dbReference type="InterPro" id="IPR006058">
    <property type="entry name" value="2Fe2S_fd_BS"/>
</dbReference>
<sequence length="93" mass="10065">MTTDIEEPPLSSATVTFTKSAKTVRWDASSNLTILELAEQAGLKPDYGCRSAMCGTCEVRILKGQVYGPEGDRPQGIFICQSKPATAEIEIEL</sequence>
<keyword evidence="1" id="KW-0001">2Fe-2S</keyword>
<gene>
    <name evidence="4" type="ORF">PRZ48_001024</name>
</gene>
<evidence type="ECO:0000313" key="4">
    <source>
        <dbReference type="EMBL" id="KAK4507289.1"/>
    </source>
</evidence>
<dbReference type="InterPro" id="IPR012675">
    <property type="entry name" value="Beta-grasp_dom_sf"/>
</dbReference>
<name>A0ABR0F049_ZASCE</name>
<keyword evidence="2" id="KW-0411">Iron-sulfur</keyword>
<evidence type="ECO:0000259" key="3">
    <source>
        <dbReference type="PROSITE" id="PS51085"/>
    </source>
</evidence>
<keyword evidence="1" id="KW-0479">Metal-binding</keyword>
<dbReference type="Proteomes" id="UP001305779">
    <property type="component" value="Unassembled WGS sequence"/>
</dbReference>
<proteinExistence type="predicted"/>
<evidence type="ECO:0000313" key="5">
    <source>
        <dbReference type="Proteomes" id="UP001305779"/>
    </source>
</evidence>